<dbReference type="PROSITE" id="PS51186">
    <property type="entry name" value="GNAT"/>
    <property type="match status" value="1"/>
</dbReference>
<dbReference type="Gene3D" id="3.40.630.30">
    <property type="match status" value="1"/>
</dbReference>
<dbReference type="InterPro" id="IPR051556">
    <property type="entry name" value="N-term/lysine_N-AcTrnsfr"/>
</dbReference>
<dbReference type="PANTHER" id="PTHR42919">
    <property type="entry name" value="N-ALPHA-ACETYLTRANSFERASE"/>
    <property type="match status" value="1"/>
</dbReference>
<evidence type="ECO:0000313" key="4">
    <source>
        <dbReference type="EMBL" id="KIL44614.1"/>
    </source>
</evidence>
<evidence type="ECO:0000256" key="1">
    <source>
        <dbReference type="ARBA" id="ARBA00022679"/>
    </source>
</evidence>
<sequence length="160" mass="18445">MTIRIEFIQNKDMPFLWDMLYEMIYMPKDKPLKEELLSRPEIRNLLDGWGRQGDKGFVAFNELNQPVGAAWYRLFDEQNKGYGFIDHKIPELDIALLQHYTGLGIGTMLLEKLLDQASTDGYNAISLSVDPENKAMNLYKKFGFVKVGESGTSWTMKLDL</sequence>
<name>A0A0C2RS93_9BACL</name>
<organism evidence="4 5">
    <name type="scientific">Jeotgalibacillus soli</name>
    <dbReference type="NCBI Taxonomy" id="889306"/>
    <lineage>
        <taxon>Bacteria</taxon>
        <taxon>Bacillati</taxon>
        <taxon>Bacillota</taxon>
        <taxon>Bacilli</taxon>
        <taxon>Bacillales</taxon>
        <taxon>Caryophanaceae</taxon>
        <taxon>Jeotgalibacillus</taxon>
    </lineage>
</organism>
<evidence type="ECO:0000256" key="2">
    <source>
        <dbReference type="ARBA" id="ARBA00023315"/>
    </source>
</evidence>
<dbReference type="Proteomes" id="UP000031938">
    <property type="component" value="Unassembled WGS sequence"/>
</dbReference>
<dbReference type="PANTHER" id="PTHR42919:SF8">
    <property type="entry name" value="N-ALPHA-ACETYLTRANSFERASE 50"/>
    <property type="match status" value="1"/>
</dbReference>
<evidence type="ECO:0000313" key="5">
    <source>
        <dbReference type="Proteomes" id="UP000031938"/>
    </source>
</evidence>
<dbReference type="STRING" id="889306.KP78_35780"/>
<dbReference type="CDD" id="cd04301">
    <property type="entry name" value="NAT_SF"/>
    <property type="match status" value="1"/>
</dbReference>
<dbReference type="SUPFAM" id="SSF55729">
    <property type="entry name" value="Acyl-CoA N-acyltransferases (Nat)"/>
    <property type="match status" value="1"/>
</dbReference>
<comment type="caution">
    <text evidence="4">The sequence shown here is derived from an EMBL/GenBank/DDBJ whole genome shotgun (WGS) entry which is preliminary data.</text>
</comment>
<gene>
    <name evidence="4" type="ORF">KP78_35780</name>
</gene>
<dbReference type="PATRIC" id="fig|889306.3.peg.3594"/>
<dbReference type="InterPro" id="IPR000182">
    <property type="entry name" value="GNAT_dom"/>
</dbReference>
<keyword evidence="2" id="KW-0012">Acyltransferase</keyword>
<reference evidence="4 5" key="1">
    <citation type="submission" date="2015-01" db="EMBL/GenBank/DDBJ databases">
        <title>Genome sequencing of Jeotgalibacillus soli.</title>
        <authorList>
            <person name="Goh K.M."/>
            <person name="Chan K.-G."/>
            <person name="Yaakop A.S."/>
            <person name="Ee R."/>
            <person name="Gan H.M."/>
            <person name="Chan C.S."/>
        </authorList>
    </citation>
    <scope>NUCLEOTIDE SEQUENCE [LARGE SCALE GENOMIC DNA]</scope>
    <source>
        <strain evidence="4 5">P9</strain>
    </source>
</reference>
<proteinExistence type="predicted"/>
<protein>
    <submittedName>
        <fullName evidence="4">Acetyltransferase</fullName>
    </submittedName>
</protein>
<dbReference type="RefSeq" id="WP_235420968.1">
    <property type="nucleotide sequence ID" value="NZ_JXRP01000019.1"/>
</dbReference>
<dbReference type="Pfam" id="PF00583">
    <property type="entry name" value="Acetyltransf_1"/>
    <property type="match status" value="1"/>
</dbReference>
<dbReference type="AlphaFoldDB" id="A0A0C2RS93"/>
<dbReference type="GO" id="GO:0016747">
    <property type="term" value="F:acyltransferase activity, transferring groups other than amino-acyl groups"/>
    <property type="evidence" value="ECO:0007669"/>
    <property type="project" value="InterPro"/>
</dbReference>
<keyword evidence="1 4" id="KW-0808">Transferase</keyword>
<dbReference type="EMBL" id="JXRP01000019">
    <property type="protein sequence ID" value="KIL44614.1"/>
    <property type="molecule type" value="Genomic_DNA"/>
</dbReference>
<feature type="domain" description="N-acetyltransferase" evidence="3">
    <location>
        <begin position="1"/>
        <end position="160"/>
    </location>
</feature>
<keyword evidence="5" id="KW-1185">Reference proteome</keyword>
<evidence type="ECO:0000259" key="3">
    <source>
        <dbReference type="PROSITE" id="PS51186"/>
    </source>
</evidence>
<accession>A0A0C2RS93</accession>
<dbReference type="InterPro" id="IPR016181">
    <property type="entry name" value="Acyl_CoA_acyltransferase"/>
</dbReference>